<gene>
    <name evidence="1" type="ORF">QE152_g31325</name>
</gene>
<comment type="caution">
    <text evidence="1">The sequence shown here is derived from an EMBL/GenBank/DDBJ whole genome shotgun (WGS) entry which is preliminary data.</text>
</comment>
<evidence type="ECO:0000313" key="1">
    <source>
        <dbReference type="EMBL" id="KAK9700318.1"/>
    </source>
</evidence>
<protein>
    <submittedName>
        <fullName evidence="1">Uncharacterized protein</fullName>
    </submittedName>
</protein>
<keyword evidence="2" id="KW-1185">Reference proteome</keyword>
<evidence type="ECO:0000313" key="2">
    <source>
        <dbReference type="Proteomes" id="UP001458880"/>
    </source>
</evidence>
<sequence length="72" mass="8560">MVRTFSKKEIKYNINKDNRIIGNTEEEKRTSQEKWIQGIEEIGNARGMSMSEMRKLARDRKAWKDWTSDPTP</sequence>
<name>A0AAW1JBK8_POPJA</name>
<dbReference type="EMBL" id="JASPKY010000440">
    <property type="protein sequence ID" value="KAK9700318.1"/>
    <property type="molecule type" value="Genomic_DNA"/>
</dbReference>
<proteinExistence type="predicted"/>
<organism evidence="1 2">
    <name type="scientific">Popillia japonica</name>
    <name type="common">Japanese beetle</name>
    <dbReference type="NCBI Taxonomy" id="7064"/>
    <lineage>
        <taxon>Eukaryota</taxon>
        <taxon>Metazoa</taxon>
        <taxon>Ecdysozoa</taxon>
        <taxon>Arthropoda</taxon>
        <taxon>Hexapoda</taxon>
        <taxon>Insecta</taxon>
        <taxon>Pterygota</taxon>
        <taxon>Neoptera</taxon>
        <taxon>Endopterygota</taxon>
        <taxon>Coleoptera</taxon>
        <taxon>Polyphaga</taxon>
        <taxon>Scarabaeiformia</taxon>
        <taxon>Scarabaeidae</taxon>
        <taxon>Rutelinae</taxon>
        <taxon>Popillia</taxon>
    </lineage>
</organism>
<dbReference type="AlphaFoldDB" id="A0AAW1JBK8"/>
<dbReference type="Proteomes" id="UP001458880">
    <property type="component" value="Unassembled WGS sequence"/>
</dbReference>
<reference evidence="1 2" key="1">
    <citation type="journal article" date="2024" name="BMC Genomics">
        <title>De novo assembly and annotation of Popillia japonica's genome with initial clues to its potential as an invasive pest.</title>
        <authorList>
            <person name="Cucini C."/>
            <person name="Boschi S."/>
            <person name="Funari R."/>
            <person name="Cardaioli E."/>
            <person name="Iannotti N."/>
            <person name="Marturano G."/>
            <person name="Paoli F."/>
            <person name="Bruttini M."/>
            <person name="Carapelli A."/>
            <person name="Frati F."/>
            <person name="Nardi F."/>
        </authorList>
    </citation>
    <scope>NUCLEOTIDE SEQUENCE [LARGE SCALE GENOMIC DNA]</scope>
    <source>
        <strain evidence="1">DMR45628</strain>
    </source>
</reference>
<accession>A0AAW1JBK8</accession>